<dbReference type="InterPro" id="IPR050680">
    <property type="entry name" value="YpeA/RimI_acetyltransf"/>
</dbReference>
<feature type="region of interest" description="Disordered" evidence="3">
    <location>
        <begin position="201"/>
        <end position="224"/>
    </location>
</feature>
<proteinExistence type="predicted"/>
<keyword evidence="1 6" id="KW-0808">Transferase</keyword>
<evidence type="ECO:0000313" key="7">
    <source>
        <dbReference type="Proteomes" id="UP000037460"/>
    </source>
</evidence>
<dbReference type="Proteomes" id="UP000037460">
    <property type="component" value="Unassembled WGS sequence"/>
</dbReference>
<accession>A0A0M0LQM3</accession>
<dbReference type="Pfam" id="PF00583">
    <property type="entry name" value="Acetyltransf_1"/>
    <property type="match status" value="1"/>
</dbReference>
<keyword evidence="2" id="KW-0012">Acyltransferase</keyword>
<dbReference type="CDD" id="cd04301">
    <property type="entry name" value="NAT_SF"/>
    <property type="match status" value="1"/>
</dbReference>
<reference evidence="7" key="1">
    <citation type="journal article" date="2015" name="PLoS Genet.">
        <title>Genome Sequence and Transcriptome Analyses of Chrysochromulina tobin: Metabolic Tools for Enhanced Algal Fitness in the Prominent Order Prymnesiales (Haptophyceae).</title>
        <authorList>
            <person name="Hovde B.T."/>
            <person name="Deodato C.R."/>
            <person name="Hunsperger H.M."/>
            <person name="Ryken S.A."/>
            <person name="Yost W."/>
            <person name="Jha R.K."/>
            <person name="Patterson J."/>
            <person name="Monnat R.J. Jr."/>
            <person name="Barlow S.B."/>
            <person name="Starkenburg S.R."/>
            <person name="Cattolico R.A."/>
        </authorList>
    </citation>
    <scope>NUCLEOTIDE SEQUENCE</scope>
    <source>
        <strain evidence="7">CCMP291</strain>
    </source>
</reference>
<dbReference type="SUPFAM" id="SSF55729">
    <property type="entry name" value="Acyl-CoA N-acyltransferases (Nat)"/>
    <property type="match status" value="1"/>
</dbReference>
<dbReference type="PANTHER" id="PTHR43420">
    <property type="entry name" value="ACETYLTRANSFERASE"/>
    <property type="match status" value="1"/>
</dbReference>
<name>A0A0M0LQM3_9EUKA</name>
<feature type="signal peptide" evidence="4">
    <location>
        <begin position="1"/>
        <end position="19"/>
    </location>
</feature>
<dbReference type="InterPro" id="IPR016181">
    <property type="entry name" value="Acyl_CoA_acyltransferase"/>
</dbReference>
<keyword evidence="4" id="KW-0732">Signal</keyword>
<sequence>MALLVNVIALYSLALRAGGARIPFLQPRHAAPLLSAATIREAKGGEKFAAAQVLAEAFNGLALYYLTSLQAPALESNVFFKPIDSPMIAVATAADGTVSGVAQLIRVKLSGMATSQPRPAAAFVQNVAVARSARRQGIARDLMSYLEQRACEWEDVDEAWLAVAVDNAPALALYESLGYQRLGERMGNVLMRKGLTAGTSRRAAADPSLPSGSAPTHGAQAAVAAPTGLKAPSKEQPLPVWSFGGLVSGLANALAKPLESALELVLEAGFPGQLELVARAEQLLRQDARVVALLGEDVAIGEVDAKESMAVSAGVQMLAVVTGSKGSGRVTVGGARQDEEGRAAGKPLLSLEVLRVQVGGEEFYVVEP</sequence>
<organism evidence="6 7">
    <name type="scientific">Chrysochromulina tobinii</name>
    <dbReference type="NCBI Taxonomy" id="1460289"/>
    <lineage>
        <taxon>Eukaryota</taxon>
        <taxon>Haptista</taxon>
        <taxon>Haptophyta</taxon>
        <taxon>Prymnesiophyceae</taxon>
        <taxon>Prymnesiales</taxon>
        <taxon>Chrysochromulinaceae</taxon>
        <taxon>Chrysochromulina</taxon>
    </lineage>
</organism>
<feature type="domain" description="N-acetyltransferase" evidence="5">
    <location>
        <begin position="37"/>
        <end position="196"/>
    </location>
</feature>
<evidence type="ECO:0000313" key="6">
    <source>
        <dbReference type="EMBL" id="KOO53013.1"/>
    </source>
</evidence>
<dbReference type="InterPro" id="IPR000182">
    <property type="entry name" value="GNAT_dom"/>
</dbReference>
<gene>
    <name evidence="6" type="ORF">Ctob_013885</name>
</gene>
<dbReference type="AlphaFoldDB" id="A0A0M0LQM3"/>
<feature type="chain" id="PRO_5005603490" evidence="4">
    <location>
        <begin position="20"/>
        <end position="368"/>
    </location>
</feature>
<dbReference type="PROSITE" id="PS51186">
    <property type="entry name" value="GNAT"/>
    <property type="match status" value="1"/>
</dbReference>
<evidence type="ECO:0000256" key="2">
    <source>
        <dbReference type="ARBA" id="ARBA00023315"/>
    </source>
</evidence>
<comment type="caution">
    <text evidence="6">The sequence shown here is derived from an EMBL/GenBank/DDBJ whole genome shotgun (WGS) entry which is preliminary data.</text>
</comment>
<keyword evidence="7" id="KW-1185">Reference proteome</keyword>
<dbReference type="EMBL" id="JWZX01000421">
    <property type="protein sequence ID" value="KOO53013.1"/>
    <property type="molecule type" value="Genomic_DNA"/>
</dbReference>
<evidence type="ECO:0000256" key="4">
    <source>
        <dbReference type="SAM" id="SignalP"/>
    </source>
</evidence>
<dbReference type="GO" id="GO:0016747">
    <property type="term" value="F:acyltransferase activity, transferring groups other than amino-acyl groups"/>
    <property type="evidence" value="ECO:0007669"/>
    <property type="project" value="InterPro"/>
</dbReference>
<protein>
    <submittedName>
        <fullName evidence="6">Polyamine n-acetyltransferase</fullName>
    </submittedName>
</protein>
<dbReference type="OrthoDB" id="249099at2759"/>
<evidence type="ECO:0000256" key="1">
    <source>
        <dbReference type="ARBA" id="ARBA00022679"/>
    </source>
</evidence>
<evidence type="ECO:0000259" key="5">
    <source>
        <dbReference type="PROSITE" id="PS51186"/>
    </source>
</evidence>
<dbReference type="Gene3D" id="3.40.630.30">
    <property type="match status" value="1"/>
</dbReference>
<evidence type="ECO:0000256" key="3">
    <source>
        <dbReference type="SAM" id="MobiDB-lite"/>
    </source>
</evidence>